<comment type="similarity">
    <text evidence="1 5">Belongs to the type-B carboxylesterase/lipase family.</text>
</comment>
<dbReference type="InterPro" id="IPR029058">
    <property type="entry name" value="AB_hydrolase_fold"/>
</dbReference>
<gene>
    <name evidence="7" type="ORF">Fcan01_09119</name>
</gene>
<keyword evidence="8" id="KW-1185">Reference proteome</keyword>
<evidence type="ECO:0000256" key="3">
    <source>
        <dbReference type="ARBA" id="ARBA00022801"/>
    </source>
</evidence>
<dbReference type="InterPro" id="IPR019819">
    <property type="entry name" value="Carboxylesterase_B_CS"/>
</dbReference>
<name>A0A226EFZ9_FOLCA</name>
<dbReference type="EC" id="3.1.1.-" evidence="5"/>
<sequence>MMSGISGSKDPIIDLPQGIVEGVLLQSRECRDYFGFYGIPFAKRCPERFQPPERWEKWSGLLDGKKPRERCAQASLITRRVLGSEDCLFLNVFTPQLPSGKNKRSPNSISSTNGLPVMVFIFGGGYYVGGGDLYGGKYLIDQDVILVTFNYRLGAFGFLNSGDGQVGGNMGMKDQVMCLRWVQENISYFGGDKDNVTLFGESAGAACVHFHLMSPMSKGLFHRGIMQSGNALSPWAFTKRPEQKVRDLVKQLGIECDLTDMTEMVKVLKEVNPYAIAAQRMDFTEWKEQPLIAFTPSAESGPPSDHTFLADCPLDVVKSNRFATQVPLMMGVNAQEGAYRAIPLLQNPSRLQAANSAWFDEAPKHLIYDKSSLPTGNEFASAVRKFYFGDKLISPESRGRLIDMFSDRFFIHSTKTTALYHASFQTEENPIFLYFFDYHGEFSYLNSFGILETYGATHADELQYIMNQKIFYSNIVKGTEDDYMIGKMSEMWANFGKIGNPKHSSSNTWEPLGRHIVPTSPEERRSLKYYHISKTGSKMIDEPFKSRMAFWESLQCDDF</sequence>
<dbReference type="Gene3D" id="3.40.50.1820">
    <property type="entry name" value="alpha/beta hydrolase"/>
    <property type="match status" value="1"/>
</dbReference>
<dbReference type="InterPro" id="IPR002018">
    <property type="entry name" value="CarbesteraseB"/>
</dbReference>
<dbReference type="Pfam" id="PF00135">
    <property type="entry name" value="COesterase"/>
    <property type="match status" value="1"/>
</dbReference>
<organism evidence="7 8">
    <name type="scientific">Folsomia candida</name>
    <name type="common">Springtail</name>
    <dbReference type="NCBI Taxonomy" id="158441"/>
    <lineage>
        <taxon>Eukaryota</taxon>
        <taxon>Metazoa</taxon>
        <taxon>Ecdysozoa</taxon>
        <taxon>Arthropoda</taxon>
        <taxon>Hexapoda</taxon>
        <taxon>Collembola</taxon>
        <taxon>Entomobryomorpha</taxon>
        <taxon>Isotomoidea</taxon>
        <taxon>Isotomidae</taxon>
        <taxon>Proisotominae</taxon>
        <taxon>Folsomia</taxon>
    </lineage>
</organism>
<dbReference type="STRING" id="158441.A0A226EFZ9"/>
<proteinExistence type="inferred from homology"/>
<dbReference type="InterPro" id="IPR019826">
    <property type="entry name" value="Carboxylesterase_B_AS"/>
</dbReference>
<dbReference type="InterPro" id="IPR050309">
    <property type="entry name" value="Type-B_Carboxylest/Lipase"/>
</dbReference>
<keyword evidence="2" id="KW-0719">Serine esterase</keyword>
<dbReference type="OMA" id="MSEMWAN"/>
<evidence type="ECO:0000256" key="1">
    <source>
        <dbReference type="ARBA" id="ARBA00005964"/>
    </source>
</evidence>
<dbReference type="PROSITE" id="PS00941">
    <property type="entry name" value="CARBOXYLESTERASE_B_2"/>
    <property type="match status" value="1"/>
</dbReference>
<evidence type="ECO:0000313" key="7">
    <source>
        <dbReference type="EMBL" id="OXA56057.1"/>
    </source>
</evidence>
<dbReference type="EMBL" id="LNIX01000004">
    <property type="protein sequence ID" value="OXA56057.1"/>
    <property type="molecule type" value="Genomic_DNA"/>
</dbReference>
<feature type="domain" description="Carboxylesterase type B" evidence="6">
    <location>
        <begin position="10"/>
        <end position="551"/>
    </location>
</feature>
<dbReference type="AlphaFoldDB" id="A0A226EFZ9"/>
<dbReference type="PANTHER" id="PTHR11559">
    <property type="entry name" value="CARBOXYLESTERASE"/>
    <property type="match status" value="1"/>
</dbReference>
<dbReference type="GO" id="GO:0052689">
    <property type="term" value="F:carboxylic ester hydrolase activity"/>
    <property type="evidence" value="ECO:0007669"/>
    <property type="project" value="UniProtKB-KW"/>
</dbReference>
<evidence type="ECO:0000256" key="5">
    <source>
        <dbReference type="RuleBase" id="RU361235"/>
    </source>
</evidence>
<keyword evidence="3 5" id="KW-0378">Hydrolase</keyword>
<evidence type="ECO:0000256" key="4">
    <source>
        <dbReference type="ARBA" id="ARBA00023180"/>
    </source>
</evidence>
<dbReference type="Proteomes" id="UP000198287">
    <property type="component" value="Unassembled WGS sequence"/>
</dbReference>
<comment type="caution">
    <text evidence="7">The sequence shown here is derived from an EMBL/GenBank/DDBJ whole genome shotgun (WGS) entry which is preliminary data.</text>
</comment>
<reference evidence="7 8" key="1">
    <citation type="submission" date="2015-12" db="EMBL/GenBank/DDBJ databases">
        <title>The genome of Folsomia candida.</title>
        <authorList>
            <person name="Faddeeva A."/>
            <person name="Derks M.F."/>
            <person name="Anvar Y."/>
            <person name="Smit S."/>
            <person name="Van Straalen N."/>
            <person name="Roelofs D."/>
        </authorList>
    </citation>
    <scope>NUCLEOTIDE SEQUENCE [LARGE SCALE GENOMIC DNA]</scope>
    <source>
        <strain evidence="7 8">VU population</strain>
        <tissue evidence="7">Whole body</tissue>
    </source>
</reference>
<dbReference type="OrthoDB" id="19653at2759"/>
<evidence type="ECO:0000313" key="8">
    <source>
        <dbReference type="Proteomes" id="UP000198287"/>
    </source>
</evidence>
<accession>A0A226EFZ9</accession>
<keyword evidence="4" id="KW-0325">Glycoprotein</keyword>
<evidence type="ECO:0000256" key="2">
    <source>
        <dbReference type="ARBA" id="ARBA00022487"/>
    </source>
</evidence>
<protein>
    <recommendedName>
        <fullName evidence="5">Carboxylic ester hydrolase</fullName>
        <ecNumber evidence="5">3.1.1.-</ecNumber>
    </recommendedName>
</protein>
<evidence type="ECO:0000259" key="6">
    <source>
        <dbReference type="Pfam" id="PF00135"/>
    </source>
</evidence>
<dbReference type="SUPFAM" id="SSF53474">
    <property type="entry name" value="alpha/beta-Hydrolases"/>
    <property type="match status" value="1"/>
</dbReference>
<dbReference type="PROSITE" id="PS00122">
    <property type="entry name" value="CARBOXYLESTERASE_B_1"/>
    <property type="match status" value="1"/>
</dbReference>